<keyword evidence="4" id="KW-1185">Reference proteome</keyword>
<dbReference type="Gene3D" id="1.25.40.10">
    <property type="entry name" value="Tetratricopeptide repeat domain"/>
    <property type="match status" value="1"/>
</dbReference>
<dbReference type="SUPFAM" id="SSF48452">
    <property type="entry name" value="TPR-like"/>
    <property type="match status" value="1"/>
</dbReference>
<sequence>MQLIKQAIQNNQLARAGLIASQHIVGAQKDICTCLRKVERWAKQARVMAHISQPDQAAFERLIQFFYRDLAFSGSHLRVEISPYEVERQSVLHQVLDYRSGTPVTLGIVFSSVAQHLGFKVACVNFPGHFLLRCDITPPEVEATLQNGAVSSQQCNIEAYSDSPVVSTSLFIDPNDGRILSQEILEQMYFEVIEEIDDETMPKEALETASCDEVVVHMLNQLKASLINAKRYEEALRSIELLIALCPNNPYERRDRGVLLHELACPQLAIIDYQYFIRQCPDDPAATLLAQQVKHMNITPPVMH</sequence>
<evidence type="ECO:0000313" key="3">
    <source>
        <dbReference type="EMBL" id="MEM5496663.1"/>
    </source>
</evidence>
<evidence type="ECO:0000259" key="2">
    <source>
        <dbReference type="Pfam" id="PF13369"/>
    </source>
</evidence>
<name>A0ABU9SS16_9ALTE</name>
<dbReference type="InterPro" id="IPR032698">
    <property type="entry name" value="SirB1_N"/>
</dbReference>
<evidence type="ECO:0000256" key="1">
    <source>
        <dbReference type="ARBA" id="ARBA00007100"/>
    </source>
</evidence>
<dbReference type="PANTHER" id="PTHR31350:SF21">
    <property type="entry name" value="F-BOX ONLY PROTEIN 21"/>
    <property type="match status" value="1"/>
</dbReference>
<dbReference type="Proteomes" id="UP001461163">
    <property type="component" value="Unassembled WGS sequence"/>
</dbReference>
<evidence type="ECO:0000313" key="4">
    <source>
        <dbReference type="Proteomes" id="UP001461163"/>
    </source>
</evidence>
<dbReference type="Pfam" id="PF13371">
    <property type="entry name" value="TPR_9"/>
    <property type="match status" value="1"/>
</dbReference>
<dbReference type="InterPro" id="IPR011990">
    <property type="entry name" value="TPR-like_helical_dom_sf"/>
</dbReference>
<organism evidence="3 4">
    <name type="scientific">Paraglaciecola mesophila</name>
    <dbReference type="NCBI Taxonomy" id="197222"/>
    <lineage>
        <taxon>Bacteria</taxon>
        <taxon>Pseudomonadati</taxon>
        <taxon>Pseudomonadota</taxon>
        <taxon>Gammaproteobacteria</taxon>
        <taxon>Alteromonadales</taxon>
        <taxon>Alteromonadaceae</taxon>
        <taxon>Paraglaciecola</taxon>
    </lineage>
</organism>
<dbReference type="RefSeq" id="WP_342881040.1">
    <property type="nucleotide sequence ID" value="NZ_JBBMQS010000002.1"/>
</dbReference>
<proteinExistence type="inferred from homology"/>
<gene>
    <name evidence="3" type="ORF">WNY77_04570</name>
</gene>
<feature type="domain" description="Protein SirB1 N-terminal" evidence="2">
    <location>
        <begin position="35"/>
        <end position="220"/>
    </location>
</feature>
<dbReference type="PANTHER" id="PTHR31350">
    <property type="entry name" value="SI:DKEY-261L7.2"/>
    <property type="match status" value="1"/>
</dbReference>
<comment type="similarity">
    <text evidence="1">Belongs to the UPF0162 family.</text>
</comment>
<accession>A0ABU9SS16</accession>
<dbReference type="Pfam" id="PF13369">
    <property type="entry name" value="Transglut_core2"/>
    <property type="match status" value="1"/>
</dbReference>
<reference evidence="3 4" key="1">
    <citation type="submission" date="2024-03" db="EMBL/GenBank/DDBJ databases">
        <title>Community enrichment and isolation of bacterial strains for fucoidan degradation.</title>
        <authorList>
            <person name="Sichert A."/>
        </authorList>
    </citation>
    <scope>NUCLEOTIDE SEQUENCE [LARGE SCALE GENOMIC DNA]</scope>
    <source>
        <strain evidence="3 4">AS12</strain>
    </source>
</reference>
<dbReference type="EMBL" id="JBBMQS010000002">
    <property type="protein sequence ID" value="MEM5496663.1"/>
    <property type="molecule type" value="Genomic_DNA"/>
</dbReference>
<comment type="caution">
    <text evidence="3">The sequence shown here is derived from an EMBL/GenBank/DDBJ whole genome shotgun (WGS) entry which is preliminary data.</text>
</comment>
<protein>
    <submittedName>
        <fullName evidence="3">Tetratricopeptide repeat protein</fullName>
    </submittedName>
</protein>